<dbReference type="GO" id="GO:0008270">
    <property type="term" value="F:zinc ion binding"/>
    <property type="evidence" value="ECO:0007669"/>
    <property type="project" value="UniProtKB-KW"/>
</dbReference>
<feature type="domain" description="C2H2-type" evidence="6">
    <location>
        <begin position="6"/>
        <end position="35"/>
    </location>
</feature>
<dbReference type="InterPro" id="IPR013087">
    <property type="entry name" value="Znf_C2H2_type"/>
</dbReference>
<dbReference type="Proteomes" id="UP000282876">
    <property type="component" value="Unassembled WGS sequence"/>
</dbReference>
<dbReference type="InterPro" id="IPR050331">
    <property type="entry name" value="Zinc_finger"/>
</dbReference>
<keyword evidence="4" id="KW-0862">Zinc</keyword>
<dbReference type="GO" id="GO:0045892">
    <property type="term" value="P:negative regulation of DNA-templated transcription"/>
    <property type="evidence" value="ECO:0007669"/>
    <property type="project" value="TreeGrafter"/>
</dbReference>
<keyword evidence="3 5" id="KW-0863">Zinc-finger</keyword>
<dbReference type="Pfam" id="PF00096">
    <property type="entry name" value="zf-C2H2"/>
    <property type="match status" value="3"/>
</dbReference>
<evidence type="ECO:0000256" key="4">
    <source>
        <dbReference type="ARBA" id="ARBA00022833"/>
    </source>
</evidence>
<dbReference type="GO" id="GO:0000977">
    <property type="term" value="F:RNA polymerase II transcription regulatory region sequence-specific DNA binding"/>
    <property type="evidence" value="ECO:0007669"/>
    <property type="project" value="TreeGrafter"/>
</dbReference>
<dbReference type="FunFam" id="3.30.160.60:FF:000624">
    <property type="entry name" value="zinc finger protein 697"/>
    <property type="match status" value="1"/>
</dbReference>
<proteinExistence type="predicted"/>
<evidence type="ECO:0000313" key="8">
    <source>
        <dbReference type="Proteomes" id="UP000282876"/>
    </source>
</evidence>
<dbReference type="InterPro" id="IPR036236">
    <property type="entry name" value="Znf_C2H2_sf"/>
</dbReference>
<keyword evidence="1" id="KW-0479">Metal-binding</keyword>
<evidence type="ECO:0000256" key="2">
    <source>
        <dbReference type="ARBA" id="ARBA00022737"/>
    </source>
</evidence>
<organism evidence="7 8">
    <name type="scientific">Tubulinosema ratisbonensis</name>
    <dbReference type="NCBI Taxonomy" id="291195"/>
    <lineage>
        <taxon>Eukaryota</taxon>
        <taxon>Fungi</taxon>
        <taxon>Fungi incertae sedis</taxon>
        <taxon>Microsporidia</taxon>
        <taxon>Tubulinosematoidea</taxon>
        <taxon>Tubulinosematidae</taxon>
        <taxon>Tubulinosema</taxon>
    </lineage>
</organism>
<feature type="domain" description="C2H2-type" evidence="6">
    <location>
        <begin position="36"/>
        <end position="63"/>
    </location>
</feature>
<evidence type="ECO:0000313" key="7">
    <source>
        <dbReference type="EMBL" id="RVD92821.1"/>
    </source>
</evidence>
<evidence type="ECO:0000256" key="1">
    <source>
        <dbReference type="ARBA" id="ARBA00022723"/>
    </source>
</evidence>
<accession>A0A437ANM9</accession>
<dbReference type="GO" id="GO:0003700">
    <property type="term" value="F:DNA-binding transcription factor activity"/>
    <property type="evidence" value="ECO:0007669"/>
    <property type="project" value="TreeGrafter"/>
</dbReference>
<feature type="domain" description="C2H2-type" evidence="6">
    <location>
        <begin position="118"/>
        <end position="141"/>
    </location>
</feature>
<dbReference type="PANTHER" id="PTHR16515:SF32">
    <property type="entry name" value="PR DOMAIN ZINC FINGER PROTEIN 5"/>
    <property type="match status" value="1"/>
</dbReference>
<dbReference type="PROSITE" id="PS00028">
    <property type="entry name" value="ZINC_FINGER_C2H2_1"/>
    <property type="match status" value="4"/>
</dbReference>
<gene>
    <name evidence="7" type="ORF">TUBRATIS_006610</name>
</gene>
<dbReference type="PROSITE" id="PS50157">
    <property type="entry name" value="ZINC_FINGER_C2H2_2"/>
    <property type="match status" value="4"/>
</dbReference>
<dbReference type="STRING" id="291195.A0A437ANM9"/>
<keyword evidence="2" id="KW-0677">Repeat</keyword>
<dbReference type="SMART" id="SM00355">
    <property type="entry name" value="ZnF_C2H2"/>
    <property type="match status" value="5"/>
</dbReference>
<feature type="domain" description="C2H2-type" evidence="6">
    <location>
        <begin position="89"/>
        <end position="116"/>
    </location>
</feature>
<sequence>MSDKKHKCSFPNCQKSYTKPSYLKIHLNSHTNNRPFKCDQCSKSYTKNSHLTVHKKSHSNEFLICSKCTKKFITKDKLKRHVNSCNILYECKFCLKKYKRFKMLENHLILHSKGSKIYECDKCKSVYKSKRAFDKHLLKHF</sequence>
<comment type="caution">
    <text evidence="7">The sequence shown here is derived from an EMBL/GenBank/DDBJ whole genome shotgun (WGS) entry which is preliminary data.</text>
</comment>
<dbReference type="Gene3D" id="3.30.160.60">
    <property type="entry name" value="Classic Zinc Finger"/>
    <property type="match status" value="3"/>
</dbReference>
<dbReference type="EMBL" id="RCSS01000137">
    <property type="protein sequence ID" value="RVD92821.1"/>
    <property type="molecule type" value="Genomic_DNA"/>
</dbReference>
<dbReference type="OrthoDB" id="2195469at2759"/>
<dbReference type="AlphaFoldDB" id="A0A437ANM9"/>
<evidence type="ECO:0000256" key="5">
    <source>
        <dbReference type="PROSITE-ProRule" id="PRU00042"/>
    </source>
</evidence>
<name>A0A437ANM9_9MICR</name>
<dbReference type="VEuPathDB" id="MicrosporidiaDB:TUBRATIS_006610"/>
<evidence type="ECO:0000256" key="3">
    <source>
        <dbReference type="ARBA" id="ARBA00022771"/>
    </source>
</evidence>
<dbReference type="SUPFAM" id="SSF57667">
    <property type="entry name" value="beta-beta-alpha zinc fingers"/>
    <property type="match status" value="3"/>
</dbReference>
<reference evidence="7 8" key="1">
    <citation type="submission" date="2018-10" db="EMBL/GenBank/DDBJ databases">
        <title>Draft genome sequence of the microsporidian Tubulinosema ratisbonensis.</title>
        <authorList>
            <person name="Polonais V."/>
            <person name="Peyretaillade E."/>
            <person name="Niehus S."/>
            <person name="Wawrzyniak I."/>
            <person name="Franchet A."/>
            <person name="Gaspin C."/>
            <person name="Reichstadt M."/>
            <person name="Belser C."/>
            <person name="Labadie K."/>
            <person name="Delbac F."/>
            <person name="Ferrandon D."/>
        </authorList>
    </citation>
    <scope>NUCLEOTIDE SEQUENCE [LARGE SCALE GENOMIC DNA]</scope>
    <source>
        <strain evidence="7 8">Franzen</strain>
    </source>
</reference>
<dbReference type="GO" id="GO:0005634">
    <property type="term" value="C:nucleus"/>
    <property type="evidence" value="ECO:0007669"/>
    <property type="project" value="TreeGrafter"/>
</dbReference>
<evidence type="ECO:0000259" key="6">
    <source>
        <dbReference type="PROSITE" id="PS50157"/>
    </source>
</evidence>
<dbReference type="PANTHER" id="PTHR16515">
    <property type="entry name" value="PR DOMAIN ZINC FINGER PROTEIN"/>
    <property type="match status" value="1"/>
</dbReference>
<keyword evidence="8" id="KW-1185">Reference proteome</keyword>
<protein>
    <submittedName>
        <fullName evidence="7">Zinc finger domain-containing protein</fullName>
    </submittedName>
</protein>